<comment type="catalytic activity">
    <reaction evidence="11 12">
        <text>5-O-(1-carboxyvinyl)-3-phosphoshikimate = chorismate + phosphate</text>
        <dbReference type="Rhea" id="RHEA:21020"/>
        <dbReference type="ChEBI" id="CHEBI:29748"/>
        <dbReference type="ChEBI" id="CHEBI:43474"/>
        <dbReference type="ChEBI" id="CHEBI:57701"/>
        <dbReference type="EC" id="4.2.3.5"/>
    </reaction>
</comment>
<evidence type="ECO:0000256" key="13">
    <source>
        <dbReference type="SAM" id="MobiDB-lite"/>
    </source>
</evidence>
<comment type="pathway">
    <text evidence="1 11 12">Metabolic intermediate biosynthesis; chorismate biosynthesis; chorismate from D-erythrose 4-phosphate and phosphoenolpyruvate: step 7/7.</text>
</comment>
<dbReference type="RefSeq" id="WP_307236601.1">
    <property type="nucleotide sequence ID" value="NZ_JAUSQZ010000001.1"/>
</dbReference>
<dbReference type="Proteomes" id="UP001235712">
    <property type="component" value="Unassembled WGS sequence"/>
</dbReference>
<feature type="binding site" evidence="11">
    <location>
        <position position="40"/>
    </location>
    <ligand>
        <name>NADP(+)</name>
        <dbReference type="ChEBI" id="CHEBI:58349"/>
    </ligand>
</feature>
<organism evidence="14 15">
    <name type="scientific">Kineosporia succinea</name>
    <dbReference type="NCBI Taxonomy" id="84632"/>
    <lineage>
        <taxon>Bacteria</taxon>
        <taxon>Bacillati</taxon>
        <taxon>Actinomycetota</taxon>
        <taxon>Actinomycetes</taxon>
        <taxon>Kineosporiales</taxon>
        <taxon>Kineosporiaceae</taxon>
        <taxon>Kineosporia</taxon>
    </lineage>
</organism>
<keyword evidence="4 11" id="KW-0028">Amino-acid biosynthesis</keyword>
<dbReference type="PANTHER" id="PTHR21085:SF0">
    <property type="entry name" value="CHORISMATE SYNTHASE"/>
    <property type="match status" value="1"/>
</dbReference>
<evidence type="ECO:0000256" key="11">
    <source>
        <dbReference type="HAMAP-Rule" id="MF_00300"/>
    </source>
</evidence>
<protein>
    <recommendedName>
        <fullName evidence="3 11">Chorismate synthase</fullName>
        <shortName evidence="11">CS</shortName>
        <ecNumber evidence="3 11">4.2.3.5</ecNumber>
    </recommendedName>
    <alternativeName>
        <fullName evidence="11">5-enolpyruvylshikimate-3-phosphate phospholyase</fullName>
    </alternativeName>
</protein>
<dbReference type="InterPro" id="IPR000453">
    <property type="entry name" value="Chorismate_synth"/>
</dbReference>
<keyword evidence="6 11" id="KW-0288">FMN</keyword>
<feature type="binding site" evidence="11">
    <location>
        <begin position="325"/>
        <end position="329"/>
    </location>
    <ligand>
        <name>FMN</name>
        <dbReference type="ChEBI" id="CHEBI:58210"/>
    </ligand>
</feature>
<dbReference type="EC" id="4.2.3.5" evidence="3 11"/>
<evidence type="ECO:0000256" key="12">
    <source>
        <dbReference type="RuleBase" id="RU000605"/>
    </source>
</evidence>
<feature type="binding site" evidence="11">
    <location>
        <begin position="265"/>
        <end position="266"/>
    </location>
    <ligand>
        <name>FMN</name>
        <dbReference type="ChEBI" id="CHEBI:58210"/>
    </ligand>
</feature>
<comment type="subunit">
    <text evidence="11">Homotetramer.</text>
</comment>
<evidence type="ECO:0000256" key="6">
    <source>
        <dbReference type="ARBA" id="ARBA00022643"/>
    </source>
</evidence>
<feature type="binding site" evidence="11">
    <location>
        <position position="310"/>
    </location>
    <ligand>
        <name>FMN</name>
        <dbReference type="ChEBI" id="CHEBI:58210"/>
    </ligand>
</feature>
<reference evidence="14 15" key="1">
    <citation type="submission" date="2023-07" db="EMBL/GenBank/DDBJ databases">
        <title>Sequencing the genomes of 1000 actinobacteria strains.</title>
        <authorList>
            <person name="Klenk H.-P."/>
        </authorList>
    </citation>
    <scope>NUCLEOTIDE SEQUENCE [LARGE SCALE GENOMIC DNA]</scope>
    <source>
        <strain evidence="14 15">DSM 44388</strain>
    </source>
</reference>
<keyword evidence="10 11" id="KW-0456">Lyase</keyword>
<feature type="binding site" evidence="11">
    <location>
        <begin position="143"/>
        <end position="145"/>
    </location>
    <ligand>
        <name>FMN</name>
        <dbReference type="ChEBI" id="CHEBI:58210"/>
    </ligand>
</feature>
<name>A0ABT9NV47_9ACTN</name>
<feature type="region of interest" description="Disordered" evidence="13">
    <location>
        <begin position="96"/>
        <end position="123"/>
    </location>
</feature>
<dbReference type="NCBIfam" id="NF003793">
    <property type="entry name" value="PRK05382.1"/>
    <property type="match status" value="1"/>
</dbReference>
<dbReference type="PROSITE" id="PS00789">
    <property type="entry name" value="CHORISMATE_SYNTHASE_3"/>
    <property type="match status" value="1"/>
</dbReference>
<evidence type="ECO:0000256" key="3">
    <source>
        <dbReference type="ARBA" id="ARBA00013036"/>
    </source>
</evidence>
<comment type="function">
    <text evidence="11">Catalyzes the anti-1,4-elimination of the C-3 phosphate and the C-6 proR hydrogen from 5-enolpyruvylshikimate-3-phosphate (EPSP) to yield chorismate, which is the branch point compound that serves as the starting substrate for the three terminal pathways of aromatic amino acid biosynthesis. This reaction introduces a second double bond into the aromatic ring system.</text>
</comment>
<dbReference type="Pfam" id="PF01264">
    <property type="entry name" value="Chorismate_synt"/>
    <property type="match status" value="1"/>
</dbReference>
<dbReference type="PROSITE" id="PS00787">
    <property type="entry name" value="CHORISMATE_SYNTHASE_1"/>
    <property type="match status" value="1"/>
</dbReference>
<dbReference type="GO" id="GO:0004107">
    <property type="term" value="F:chorismate synthase activity"/>
    <property type="evidence" value="ECO:0007669"/>
    <property type="project" value="UniProtKB-EC"/>
</dbReference>
<evidence type="ECO:0000256" key="2">
    <source>
        <dbReference type="ARBA" id="ARBA00008014"/>
    </source>
</evidence>
<dbReference type="Gene3D" id="3.60.150.10">
    <property type="entry name" value="Chorismate synthase AroC"/>
    <property type="match status" value="1"/>
</dbReference>
<dbReference type="EMBL" id="JAUSQZ010000001">
    <property type="protein sequence ID" value="MDP9824304.1"/>
    <property type="molecule type" value="Genomic_DNA"/>
</dbReference>
<evidence type="ECO:0000256" key="4">
    <source>
        <dbReference type="ARBA" id="ARBA00022605"/>
    </source>
</evidence>
<evidence type="ECO:0000313" key="15">
    <source>
        <dbReference type="Proteomes" id="UP001235712"/>
    </source>
</evidence>
<evidence type="ECO:0000256" key="1">
    <source>
        <dbReference type="ARBA" id="ARBA00005044"/>
    </source>
</evidence>
<comment type="cofactor">
    <cofactor evidence="11 12">
        <name>FMNH2</name>
        <dbReference type="ChEBI" id="CHEBI:57618"/>
    </cofactor>
    <text evidence="11 12">Reduced FMN (FMNH(2)).</text>
</comment>
<dbReference type="SUPFAM" id="SSF103263">
    <property type="entry name" value="Chorismate synthase, AroC"/>
    <property type="match status" value="1"/>
</dbReference>
<dbReference type="CDD" id="cd07304">
    <property type="entry name" value="Chorismate_synthase"/>
    <property type="match status" value="1"/>
</dbReference>
<dbReference type="NCBIfam" id="TIGR00033">
    <property type="entry name" value="aroC"/>
    <property type="match status" value="1"/>
</dbReference>
<keyword evidence="9 11" id="KW-0057">Aromatic amino acid biosynthesis</keyword>
<evidence type="ECO:0000256" key="10">
    <source>
        <dbReference type="ARBA" id="ARBA00023239"/>
    </source>
</evidence>
<evidence type="ECO:0000256" key="7">
    <source>
        <dbReference type="ARBA" id="ARBA00022827"/>
    </source>
</evidence>
<evidence type="ECO:0000256" key="8">
    <source>
        <dbReference type="ARBA" id="ARBA00022857"/>
    </source>
</evidence>
<feature type="binding site" evidence="11">
    <location>
        <position position="351"/>
    </location>
    <ligand>
        <name>FMN</name>
        <dbReference type="ChEBI" id="CHEBI:58210"/>
    </ligand>
</feature>
<keyword evidence="5 11" id="KW-0285">Flavoprotein</keyword>
<sequence length="408" mass="42918">MLRWLTAGESHGPLLIGVLEGLPAGVQITTPEIQAALARRRLGYGRGARMKFEQDEVRVTGGLRHGVSQGGPFAVQIGNTEWPKWESVMSADPLAEQVSDDPNDKPLDGQGRSAPLTRPRPGHADLVGMQKYGFADARPVLERASARETAARVALGQVAASFLEQAAGIRLVSHTVGIGPVGTPDDAELPGPDDVAALDADPVRSFHAPTSAAMVAEIDDCHKAGDTLGGVVEVLAYGVPPGLGSHVHWDRRLDSRLAGALMGIQAIKGVEVGDGFRTAARRGSVAHDEIERGDDGLLRRRTDRAGGVEGGMSTGEILKVRAAMKPISTVPRALDTVDVATGEKAVAIHQRSDVCAVPAAGVVAEAMVALVLAEALVEKFGGDSVPETARNIRSYLESIPELQKSEIR</sequence>
<evidence type="ECO:0000256" key="9">
    <source>
        <dbReference type="ARBA" id="ARBA00023141"/>
    </source>
</evidence>
<gene>
    <name evidence="11" type="primary">aroC</name>
    <name evidence="14" type="ORF">J2S57_000053</name>
</gene>
<accession>A0ABT9NV47</accession>
<evidence type="ECO:0000313" key="14">
    <source>
        <dbReference type="EMBL" id="MDP9824304.1"/>
    </source>
</evidence>
<comment type="similarity">
    <text evidence="2 11 12">Belongs to the chorismate synthase family.</text>
</comment>
<dbReference type="InterPro" id="IPR020541">
    <property type="entry name" value="Chorismate_synthase_CS"/>
</dbReference>
<evidence type="ECO:0000256" key="5">
    <source>
        <dbReference type="ARBA" id="ARBA00022630"/>
    </source>
</evidence>
<keyword evidence="15" id="KW-1185">Reference proteome</keyword>
<dbReference type="InterPro" id="IPR035904">
    <property type="entry name" value="Chorismate_synth_AroC_sf"/>
</dbReference>
<keyword evidence="7 11" id="KW-0274">FAD</keyword>
<dbReference type="PANTHER" id="PTHR21085">
    <property type="entry name" value="CHORISMATE SYNTHASE"/>
    <property type="match status" value="1"/>
</dbReference>
<dbReference type="HAMAP" id="MF_00300">
    <property type="entry name" value="Chorismate_synth"/>
    <property type="match status" value="1"/>
</dbReference>
<comment type="caution">
    <text evidence="14">The sequence shown here is derived from an EMBL/GenBank/DDBJ whole genome shotgun (WGS) entry which is preliminary data.</text>
</comment>
<feature type="binding site" evidence="11">
    <location>
        <position position="46"/>
    </location>
    <ligand>
        <name>NADP(+)</name>
        <dbReference type="ChEBI" id="CHEBI:58349"/>
    </ligand>
</feature>
<dbReference type="PIRSF" id="PIRSF001456">
    <property type="entry name" value="Chorismate_synth"/>
    <property type="match status" value="1"/>
</dbReference>
<keyword evidence="8 11" id="KW-0521">NADP</keyword>
<proteinExistence type="inferred from homology"/>